<keyword evidence="2" id="KW-1185">Reference proteome</keyword>
<dbReference type="Proteomes" id="UP000828390">
    <property type="component" value="Unassembled WGS sequence"/>
</dbReference>
<evidence type="ECO:0000313" key="1">
    <source>
        <dbReference type="EMBL" id="KAH3885359.1"/>
    </source>
</evidence>
<protein>
    <submittedName>
        <fullName evidence="1">Uncharacterized protein</fullName>
    </submittedName>
</protein>
<reference evidence="1" key="2">
    <citation type="submission" date="2020-11" db="EMBL/GenBank/DDBJ databases">
        <authorList>
            <person name="McCartney M.A."/>
            <person name="Auch B."/>
            <person name="Kono T."/>
            <person name="Mallez S."/>
            <person name="Becker A."/>
            <person name="Gohl D.M."/>
            <person name="Silverstein K.A.T."/>
            <person name="Koren S."/>
            <person name="Bechman K.B."/>
            <person name="Herman A."/>
            <person name="Abrahante J.E."/>
            <person name="Garbe J."/>
        </authorList>
    </citation>
    <scope>NUCLEOTIDE SEQUENCE</scope>
    <source>
        <strain evidence="1">Duluth1</strain>
        <tissue evidence="1">Whole animal</tissue>
    </source>
</reference>
<reference evidence="1" key="1">
    <citation type="journal article" date="2019" name="bioRxiv">
        <title>The Genome of the Zebra Mussel, Dreissena polymorpha: A Resource for Invasive Species Research.</title>
        <authorList>
            <person name="McCartney M.A."/>
            <person name="Auch B."/>
            <person name="Kono T."/>
            <person name="Mallez S."/>
            <person name="Zhang Y."/>
            <person name="Obille A."/>
            <person name="Becker A."/>
            <person name="Abrahante J.E."/>
            <person name="Garbe J."/>
            <person name="Badalamenti J.P."/>
            <person name="Herman A."/>
            <person name="Mangelson H."/>
            <person name="Liachko I."/>
            <person name="Sullivan S."/>
            <person name="Sone E.D."/>
            <person name="Koren S."/>
            <person name="Silverstein K.A.T."/>
            <person name="Beckman K.B."/>
            <person name="Gohl D.M."/>
        </authorList>
    </citation>
    <scope>NUCLEOTIDE SEQUENCE</scope>
    <source>
        <strain evidence="1">Duluth1</strain>
        <tissue evidence="1">Whole animal</tissue>
    </source>
</reference>
<accession>A0A9D4RY48</accession>
<dbReference type="EMBL" id="JAIWYP010000001">
    <property type="protein sequence ID" value="KAH3885359.1"/>
    <property type="molecule type" value="Genomic_DNA"/>
</dbReference>
<dbReference type="AlphaFoldDB" id="A0A9D4RY48"/>
<proteinExistence type="predicted"/>
<comment type="caution">
    <text evidence="1">The sequence shown here is derived from an EMBL/GenBank/DDBJ whole genome shotgun (WGS) entry which is preliminary data.</text>
</comment>
<organism evidence="1 2">
    <name type="scientific">Dreissena polymorpha</name>
    <name type="common">Zebra mussel</name>
    <name type="synonym">Mytilus polymorpha</name>
    <dbReference type="NCBI Taxonomy" id="45954"/>
    <lineage>
        <taxon>Eukaryota</taxon>
        <taxon>Metazoa</taxon>
        <taxon>Spiralia</taxon>
        <taxon>Lophotrochozoa</taxon>
        <taxon>Mollusca</taxon>
        <taxon>Bivalvia</taxon>
        <taxon>Autobranchia</taxon>
        <taxon>Heteroconchia</taxon>
        <taxon>Euheterodonta</taxon>
        <taxon>Imparidentia</taxon>
        <taxon>Neoheterodontei</taxon>
        <taxon>Myida</taxon>
        <taxon>Dreissenoidea</taxon>
        <taxon>Dreissenidae</taxon>
        <taxon>Dreissena</taxon>
    </lineage>
</organism>
<gene>
    <name evidence="1" type="ORF">DPMN_009352</name>
</gene>
<sequence>MLAVWSPLCGSLSIISQCIMAGDMSRQTHCKPHITAKKSSRRVISKHVLPDGCLAGLQ</sequence>
<evidence type="ECO:0000313" key="2">
    <source>
        <dbReference type="Proteomes" id="UP000828390"/>
    </source>
</evidence>
<name>A0A9D4RY48_DREPO</name>